<dbReference type="PROSITE" id="PS00379">
    <property type="entry name" value="CDP_ALCOHOL_P_TRANSF"/>
    <property type="match status" value="1"/>
</dbReference>
<proteinExistence type="inferred from homology"/>
<feature type="transmembrane region" description="Helical" evidence="12">
    <location>
        <begin position="106"/>
        <end position="125"/>
    </location>
</feature>
<evidence type="ECO:0000256" key="2">
    <source>
        <dbReference type="ARBA" id="ARBA00010441"/>
    </source>
</evidence>
<keyword evidence="3" id="KW-0444">Lipid biosynthesis</keyword>
<dbReference type="Proteomes" id="UP000176770">
    <property type="component" value="Unassembled WGS sequence"/>
</dbReference>
<dbReference type="InterPro" id="IPR050324">
    <property type="entry name" value="CDP-alcohol_PTase-I"/>
</dbReference>
<feature type="transmembrane region" description="Helical" evidence="12">
    <location>
        <begin position="47"/>
        <end position="71"/>
    </location>
</feature>
<evidence type="ECO:0000256" key="7">
    <source>
        <dbReference type="ARBA" id="ARBA00023098"/>
    </source>
</evidence>
<name>A0A1G2HGC9_9BACT</name>
<organism evidence="13 14">
    <name type="scientific">Candidatus Spechtbacteria bacterium RIFCSPLOWO2_12_FULL_38_22</name>
    <dbReference type="NCBI Taxonomy" id="1802165"/>
    <lineage>
        <taxon>Bacteria</taxon>
        <taxon>Candidatus Spechtiibacteriota</taxon>
    </lineage>
</organism>
<dbReference type="Pfam" id="PF01066">
    <property type="entry name" value="CDP-OH_P_transf"/>
    <property type="match status" value="1"/>
</dbReference>
<evidence type="ECO:0000256" key="1">
    <source>
        <dbReference type="ARBA" id="ARBA00004141"/>
    </source>
</evidence>
<keyword evidence="6 12" id="KW-1133">Transmembrane helix</keyword>
<evidence type="ECO:0000256" key="10">
    <source>
        <dbReference type="ARBA" id="ARBA00023264"/>
    </source>
</evidence>
<dbReference type="PANTHER" id="PTHR14269">
    <property type="entry name" value="CDP-DIACYLGLYCEROL--GLYCEROL-3-PHOSPHATE 3-PHOSPHATIDYLTRANSFERASE-RELATED"/>
    <property type="match status" value="1"/>
</dbReference>
<dbReference type="EMBL" id="MHOK01000023">
    <property type="protein sequence ID" value="OGZ61429.1"/>
    <property type="molecule type" value="Genomic_DNA"/>
</dbReference>
<gene>
    <name evidence="13" type="ORF">A3F94_00550</name>
</gene>
<evidence type="ECO:0008006" key="15">
    <source>
        <dbReference type="Google" id="ProtNLM"/>
    </source>
</evidence>
<evidence type="ECO:0000313" key="13">
    <source>
        <dbReference type="EMBL" id="OGZ61429.1"/>
    </source>
</evidence>
<dbReference type="STRING" id="1802165.A3F94_00550"/>
<dbReference type="GO" id="GO:0046474">
    <property type="term" value="P:glycerophospholipid biosynthetic process"/>
    <property type="evidence" value="ECO:0007669"/>
    <property type="project" value="TreeGrafter"/>
</dbReference>
<sequence>MIPVQIIKRGVTLRPNRILTIPNIVTGFGILLVVVYILMYTTHTAEVLIPIIVIVIGLSDVLDGFLARALNQESELGTYIDPLRDRLMMLAIITNILWLASDINIALVVSILCAEGTVIVINAFAKYKFKLSVKVHLVGKIRALIHLASAWVFSVMLYWPNVWKNVEPTWPPVNINLLLSVMLTASILTTGVYLKRLISSLQ</sequence>
<keyword evidence="9" id="KW-0594">Phospholipid biosynthesis</keyword>
<reference evidence="13 14" key="1">
    <citation type="journal article" date="2016" name="Nat. Commun.">
        <title>Thousands of microbial genomes shed light on interconnected biogeochemical processes in an aquifer system.</title>
        <authorList>
            <person name="Anantharaman K."/>
            <person name="Brown C.T."/>
            <person name="Hug L.A."/>
            <person name="Sharon I."/>
            <person name="Castelle C.J."/>
            <person name="Probst A.J."/>
            <person name="Thomas B.C."/>
            <person name="Singh A."/>
            <person name="Wilkins M.J."/>
            <person name="Karaoz U."/>
            <person name="Brodie E.L."/>
            <person name="Williams K.H."/>
            <person name="Hubbard S.S."/>
            <person name="Banfield J.F."/>
        </authorList>
    </citation>
    <scope>NUCLEOTIDE SEQUENCE [LARGE SCALE GENOMIC DNA]</scope>
</reference>
<keyword evidence="5 12" id="KW-0812">Transmembrane</keyword>
<evidence type="ECO:0000256" key="9">
    <source>
        <dbReference type="ARBA" id="ARBA00023209"/>
    </source>
</evidence>
<dbReference type="InterPro" id="IPR004570">
    <property type="entry name" value="Phosphatidylglycerol_P_synth"/>
</dbReference>
<keyword evidence="10" id="KW-1208">Phospholipid metabolism</keyword>
<evidence type="ECO:0000256" key="8">
    <source>
        <dbReference type="ARBA" id="ARBA00023136"/>
    </source>
</evidence>
<keyword evidence="8 12" id="KW-0472">Membrane</keyword>
<dbReference type="PANTHER" id="PTHR14269:SF11">
    <property type="entry name" value="CDP-DIACYLGLYCEROL--GLYCEROL-3-PHOSPHATE 3-PHOSPHATIDYLTRANSFERASE"/>
    <property type="match status" value="1"/>
</dbReference>
<feature type="transmembrane region" description="Helical" evidence="12">
    <location>
        <begin position="21"/>
        <end position="41"/>
    </location>
</feature>
<comment type="subcellular location">
    <subcellularLocation>
        <location evidence="1">Membrane</location>
        <topology evidence="1">Multi-pass membrane protein</topology>
    </subcellularLocation>
</comment>
<accession>A0A1G2HGC9</accession>
<dbReference type="InterPro" id="IPR043130">
    <property type="entry name" value="CDP-OH_PTrfase_TM_dom"/>
</dbReference>
<evidence type="ECO:0000256" key="12">
    <source>
        <dbReference type="SAM" id="Phobius"/>
    </source>
</evidence>
<feature type="transmembrane region" description="Helical" evidence="12">
    <location>
        <begin position="137"/>
        <end position="159"/>
    </location>
</feature>
<evidence type="ECO:0000256" key="3">
    <source>
        <dbReference type="ARBA" id="ARBA00022516"/>
    </source>
</evidence>
<comment type="similarity">
    <text evidence="2 11">Belongs to the CDP-alcohol phosphatidyltransferase class-I family.</text>
</comment>
<evidence type="ECO:0000313" key="14">
    <source>
        <dbReference type="Proteomes" id="UP000176770"/>
    </source>
</evidence>
<dbReference type="AlphaFoldDB" id="A0A1G2HGC9"/>
<feature type="transmembrane region" description="Helical" evidence="12">
    <location>
        <begin position="175"/>
        <end position="194"/>
    </location>
</feature>
<dbReference type="Gene3D" id="1.20.120.1760">
    <property type="match status" value="1"/>
</dbReference>
<dbReference type="GO" id="GO:0016020">
    <property type="term" value="C:membrane"/>
    <property type="evidence" value="ECO:0007669"/>
    <property type="project" value="UniProtKB-SubCell"/>
</dbReference>
<dbReference type="GO" id="GO:0008444">
    <property type="term" value="F:CDP-diacylglycerol-glycerol-3-phosphate 3-phosphatidyltransferase activity"/>
    <property type="evidence" value="ECO:0007669"/>
    <property type="project" value="InterPro"/>
</dbReference>
<protein>
    <recommendedName>
        <fullName evidence="15">CDP-diacylglycerol--glycerol-3-phosphate 3-phosphatidyltransferase</fullName>
    </recommendedName>
</protein>
<dbReference type="InterPro" id="IPR048254">
    <property type="entry name" value="CDP_ALCOHOL_P_TRANSF_CS"/>
</dbReference>
<evidence type="ECO:0000256" key="4">
    <source>
        <dbReference type="ARBA" id="ARBA00022679"/>
    </source>
</evidence>
<keyword evidence="7" id="KW-0443">Lipid metabolism</keyword>
<dbReference type="PIRSF" id="PIRSF000847">
    <property type="entry name" value="Phos_ph_gly_syn"/>
    <property type="match status" value="1"/>
</dbReference>
<comment type="caution">
    <text evidence="13">The sequence shown here is derived from an EMBL/GenBank/DDBJ whole genome shotgun (WGS) entry which is preliminary data.</text>
</comment>
<dbReference type="InterPro" id="IPR000462">
    <property type="entry name" value="CDP-OH_P_trans"/>
</dbReference>
<evidence type="ECO:0000256" key="6">
    <source>
        <dbReference type="ARBA" id="ARBA00022989"/>
    </source>
</evidence>
<evidence type="ECO:0000256" key="11">
    <source>
        <dbReference type="RuleBase" id="RU003750"/>
    </source>
</evidence>
<evidence type="ECO:0000256" key="5">
    <source>
        <dbReference type="ARBA" id="ARBA00022692"/>
    </source>
</evidence>
<keyword evidence="4 11" id="KW-0808">Transferase</keyword>